<feature type="transmembrane region" description="Helical" evidence="14">
    <location>
        <begin position="154"/>
        <end position="172"/>
    </location>
</feature>
<comment type="similarity">
    <text evidence="3">Belongs to the 1-acyl-sn-glycerol-3-phosphate acyltransferase family.</text>
</comment>
<dbReference type="GeneTree" id="ENSGT01030000234574"/>
<keyword evidence="4" id="KW-0444">Lipid biosynthesis</keyword>
<organism evidence="16 17">
    <name type="scientific">Cyprinodon variegatus</name>
    <name type="common">Sheepshead minnow</name>
    <dbReference type="NCBI Taxonomy" id="28743"/>
    <lineage>
        <taxon>Eukaryota</taxon>
        <taxon>Metazoa</taxon>
        <taxon>Chordata</taxon>
        <taxon>Craniata</taxon>
        <taxon>Vertebrata</taxon>
        <taxon>Euteleostomi</taxon>
        <taxon>Actinopterygii</taxon>
        <taxon>Neopterygii</taxon>
        <taxon>Teleostei</taxon>
        <taxon>Neoteleostei</taxon>
        <taxon>Acanthomorphata</taxon>
        <taxon>Ovalentaria</taxon>
        <taxon>Atherinomorphae</taxon>
        <taxon>Cyprinodontiformes</taxon>
        <taxon>Cyprinodontidae</taxon>
        <taxon>Cyprinodon</taxon>
    </lineage>
</organism>
<keyword evidence="12" id="KW-0012">Acyltransferase</keyword>
<keyword evidence="11" id="KW-1208">Phospholipid metabolism</keyword>
<evidence type="ECO:0000256" key="7">
    <source>
        <dbReference type="ARBA" id="ARBA00022989"/>
    </source>
</evidence>
<dbReference type="SMART" id="SM00563">
    <property type="entry name" value="PlsC"/>
    <property type="match status" value="1"/>
</dbReference>
<evidence type="ECO:0000256" key="1">
    <source>
        <dbReference type="ARBA" id="ARBA00004370"/>
    </source>
</evidence>
<dbReference type="GO" id="GO:0005783">
    <property type="term" value="C:endoplasmic reticulum"/>
    <property type="evidence" value="ECO:0007669"/>
    <property type="project" value="TreeGrafter"/>
</dbReference>
<dbReference type="OMA" id="LMRIMQR"/>
<dbReference type="InterPro" id="IPR002123">
    <property type="entry name" value="Plipid/glycerol_acylTrfase"/>
</dbReference>
<dbReference type="Proteomes" id="UP000265020">
    <property type="component" value="Unassembled WGS sequence"/>
</dbReference>
<sequence>MAWFMLPVDLLFRYLGLHINVWLTLLFGFLFLPHILGVSFGIHQYYTRTLLSIFKWATLQMELSAKEKNQQLYKHYTRGIIAKTPGSTLQQEFEDLQQSTLLSLEPRFELSDVFFFCRKALESIVDDDVTKCFSAQELESWNLLKRSNRNFRYLSLKLLALWVLGVLIRYGVLLPFRVTVAVTGISLFIVLSTMVGFLPKTNYLSDKVHWMGYRLCVGSLTGIITYHNRENKPKNDGICVANHTTPIDGIILANDLCYSLVGQLHGGLLGMIQRAMVTSSSHIWFERAEVKDRHLVCFKREGMRNTFLTNLQIISFTGSCVNNTSVMMFRKGSFEIGCTIYPAAIKYDPHFGDAFWDSSKFGLVGYLVRMMSSWAIVCSVWYLPPMRRKEGEDAVQFANRVKAAIAAQAGLVDLIWDAGLKRTKVKDAFKEEEQQLYSKILMGGHEDQNRCKHTEGGCPEGDKDK</sequence>
<keyword evidence="5" id="KW-0808">Transferase</keyword>
<reference evidence="16" key="2">
    <citation type="submission" date="2025-09" db="UniProtKB">
        <authorList>
            <consortium name="Ensembl"/>
        </authorList>
    </citation>
    <scope>IDENTIFICATION</scope>
</reference>
<evidence type="ECO:0000256" key="2">
    <source>
        <dbReference type="ARBA" id="ARBA00005189"/>
    </source>
</evidence>
<evidence type="ECO:0000313" key="16">
    <source>
        <dbReference type="Ensembl" id="ENSCVAP00000032364.1"/>
    </source>
</evidence>
<evidence type="ECO:0000256" key="14">
    <source>
        <dbReference type="SAM" id="Phobius"/>
    </source>
</evidence>
<dbReference type="GO" id="GO:0019432">
    <property type="term" value="P:triglyceride biosynthetic process"/>
    <property type="evidence" value="ECO:0007669"/>
    <property type="project" value="TreeGrafter"/>
</dbReference>
<feature type="domain" description="Phospholipid/glycerol acyltransferase" evidence="15">
    <location>
        <begin position="237"/>
        <end position="348"/>
    </location>
</feature>
<evidence type="ECO:0000256" key="11">
    <source>
        <dbReference type="ARBA" id="ARBA00023264"/>
    </source>
</evidence>
<evidence type="ECO:0000256" key="6">
    <source>
        <dbReference type="ARBA" id="ARBA00022692"/>
    </source>
</evidence>
<comment type="pathway">
    <text evidence="2">Lipid metabolism.</text>
</comment>
<keyword evidence="6 14" id="KW-0812">Transmembrane</keyword>
<dbReference type="Ensembl" id="ENSCVAT00000032963.1">
    <property type="protein sequence ID" value="ENSCVAP00000032364.1"/>
    <property type="gene ID" value="ENSCVAG00000022412.1"/>
</dbReference>
<keyword evidence="7 14" id="KW-1133">Transmembrane helix</keyword>
<protein>
    <submittedName>
        <fullName evidence="16">Glycerol-3-phosphate acyltransferase 4</fullName>
    </submittedName>
</protein>
<dbReference type="Pfam" id="PF01553">
    <property type="entry name" value="Acyltransferase"/>
    <property type="match status" value="1"/>
</dbReference>
<evidence type="ECO:0000256" key="10">
    <source>
        <dbReference type="ARBA" id="ARBA00023209"/>
    </source>
</evidence>
<keyword evidence="8" id="KW-0443">Lipid metabolism</keyword>
<keyword evidence="10" id="KW-0594">Phospholipid biosynthesis</keyword>
<evidence type="ECO:0000256" key="13">
    <source>
        <dbReference type="ARBA" id="ARBA00025707"/>
    </source>
</evidence>
<dbReference type="STRING" id="28743.ENSCVAP00000032364"/>
<dbReference type="PANTHER" id="PTHR23063">
    <property type="entry name" value="PHOSPHOLIPID ACYLTRANSFERASE"/>
    <property type="match status" value="1"/>
</dbReference>
<feature type="transmembrane region" description="Helical" evidence="14">
    <location>
        <begin position="178"/>
        <end position="198"/>
    </location>
</feature>
<proteinExistence type="inferred from homology"/>
<feature type="transmembrane region" description="Helical" evidence="14">
    <location>
        <begin position="363"/>
        <end position="383"/>
    </location>
</feature>
<feature type="transmembrane region" description="Helical" evidence="14">
    <location>
        <begin position="20"/>
        <end position="42"/>
    </location>
</feature>
<evidence type="ECO:0000256" key="8">
    <source>
        <dbReference type="ARBA" id="ARBA00023098"/>
    </source>
</evidence>
<dbReference type="GO" id="GO:0016020">
    <property type="term" value="C:membrane"/>
    <property type="evidence" value="ECO:0007669"/>
    <property type="project" value="UniProtKB-SubCell"/>
</dbReference>
<dbReference type="AlphaFoldDB" id="A0A3Q2EKC6"/>
<name>A0A3Q2EKC6_CYPVA</name>
<evidence type="ECO:0000313" key="17">
    <source>
        <dbReference type="Proteomes" id="UP000265020"/>
    </source>
</evidence>
<comment type="subcellular location">
    <subcellularLocation>
        <location evidence="1">Membrane</location>
    </subcellularLocation>
</comment>
<keyword evidence="17" id="KW-1185">Reference proteome</keyword>
<accession>A0A3Q2EKC6</accession>
<dbReference type="InterPro" id="IPR045252">
    <property type="entry name" value="LPCAT1-like"/>
</dbReference>
<evidence type="ECO:0000256" key="5">
    <source>
        <dbReference type="ARBA" id="ARBA00022679"/>
    </source>
</evidence>
<keyword evidence="9 14" id="KW-0472">Membrane</keyword>
<dbReference type="PANTHER" id="PTHR23063:SF37">
    <property type="entry name" value="GLYCEROL-3-PHOSPHATE ACYLTRANSFERASE 4"/>
    <property type="match status" value="1"/>
</dbReference>
<reference evidence="16" key="1">
    <citation type="submission" date="2025-08" db="UniProtKB">
        <authorList>
            <consortium name="Ensembl"/>
        </authorList>
    </citation>
    <scope>IDENTIFICATION</scope>
</reference>
<comment type="pathway">
    <text evidence="13">Phospholipid metabolism.</text>
</comment>
<dbReference type="GO" id="GO:0008654">
    <property type="term" value="P:phospholipid biosynthetic process"/>
    <property type="evidence" value="ECO:0007669"/>
    <property type="project" value="UniProtKB-KW"/>
</dbReference>
<dbReference type="CDD" id="cd07991">
    <property type="entry name" value="LPLAT_LPCAT1-like"/>
    <property type="match status" value="1"/>
</dbReference>
<evidence type="ECO:0000256" key="3">
    <source>
        <dbReference type="ARBA" id="ARBA00008655"/>
    </source>
</evidence>
<evidence type="ECO:0000256" key="9">
    <source>
        <dbReference type="ARBA" id="ARBA00023136"/>
    </source>
</evidence>
<evidence type="ECO:0000256" key="12">
    <source>
        <dbReference type="ARBA" id="ARBA00023315"/>
    </source>
</evidence>
<evidence type="ECO:0000259" key="15">
    <source>
        <dbReference type="SMART" id="SM00563"/>
    </source>
</evidence>
<evidence type="ECO:0000256" key="4">
    <source>
        <dbReference type="ARBA" id="ARBA00022516"/>
    </source>
</evidence>
<dbReference type="GO" id="GO:0004366">
    <property type="term" value="F:glycerol-3-phosphate O-acyltransferase activity"/>
    <property type="evidence" value="ECO:0007669"/>
    <property type="project" value="TreeGrafter"/>
</dbReference>